<dbReference type="InterPro" id="IPR007848">
    <property type="entry name" value="Small_mtfrase_dom"/>
</dbReference>
<dbReference type="RefSeq" id="WP_198576051.1">
    <property type="nucleotide sequence ID" value="NZ_JADWOX010000006.1"/>
</dbReference>
<dbReference type="PANTHER" id="PTHR18895">
    <property type="entry name" value="HEMK METHYLTRANSFERASE"/>
    <property type="match status" value="1"/>
</dbReference>
<evidence type="ECO:0000256" key="1">
    <source>
        <dbReference type="ARBA" id="ARBA00022603"/>
    </source>
</evidence>
<keyword evidence="2" id="KW-0949">S-adenosyl-L-methionine</keyword>
<dbReference type="Gene3D" id="3.40.50.150">
    <property type="entry name" value="Vaccinia Virus protein VP39"/>
    <property type="match status" value="1"/>
</dbReference>
<dbReference type="InterPro" id="IPR002052">
    <property type="entry name" value="DNA_methylase_N6_adenine_CS"/>
</dbReference>
<comment type="caution">
    <text evidence="4">The sequence shown here is derived from an EMBL/GenBank/DDBJ whole genome shotgun (WGS) entry which is preliminary data.</text>
</comment>
<keyword evidence="1 4" id="KW-0808">Transferase</keyword>
<dbReference type="PANTHER" id="PTHR18895:SF74">
    <property type="entry name" value="MTRF1L RELEASE FACTOR GLUTAMINE METHYLTRANSFERASE"/>
    <property type="match status" value="1"/>
</dbReference>
<dbReference type="InterPro" id="IPR029063">
    <property type="entry name" value="SAM-dependent_MTases_sf"/>
</dbReference>
<dbReference type="PROSITE" id="PS00092">
    <property type="entry name" value="N6_MTASE"/>
    <property type="match status" value="1"/>
</dbReference>
<dbReference type="GO" id="GO:0032259">
    <property type="term" value="P:methylation"/>
    <property type="evidence" value="ECO:0007669"/>
    <property type="project" value="UniProtKB-KW"/>
</dbReference>
<dbReference type="EMBL" id="JADWOX010000006">
    <property type="protein sequence ID" value="MBI1684126.1"/>
    <property type="molecule type" value="Genomic_DNA"/>
</dbReference>
<evidence type="ECO:0000313" key="4">
    <source>
        <dbReference type="EMBL" id="MBI1684126.1"/>
    </source>
</evidence>
<proteinExistence type="predicted"/>
<dbReference type="Pfam" id="PF05175">
    <property type="entry name" value="MTS"/>
    <property type="match status" value="1"/>
</dbReference>
<organism evidence="4 5">
    <name type="scientific">Caulobacter hibisci</name>
    <dbReference type="NCBI Taxonomy" id="2035993"/>
    <lineage>
        <taxon>Bacteria</taxon>
        <taxon>Pseudomonadati</taxon>
        <taxon>Pseudomonadota</taxon>
        <taxon>Alphaproteobacteria</taxon>
        <taxon>Caulobacterales</taxon>
        <taxon>Caulobacteraceae</taxon>
        <taxon>Caulobacter</taxon>
    </lineage>
</organism>
<dbReference type="InterPro" id="IPR050320">
    <property type="entry name" value="N5-glutamine_MTase"/>
</dbReference>
<feature type="domain" description="Methyltransferase small" evidence="3">
    <location>
        <begin position="124"/>
        <end position="208"/>
    </location>
</feature>
<gene>
    <name evidence="4" type="ORF">I4Q42_10640</name>
</gene>
<dbReference type="GO" id="GO:0008168">
    <property type="term" value="F:methyltransferase activity"/>
    <property type="evidence" value="ECO:0007669"/>
    <property type="project" value="UniProtKB-KW"/>
</dbReference>
<evidence type="ECO:0000313" key="5">
    <source>
        <dbReference type="Proteomes" id="UP000639859"/>
    </source>
</evidence>
<keyword evidence="5" id="KW-1185">Reference proteome</keyword>
<protein>
    <submittedName>
        <fullName evidence="4">Class I SAM-dependent methyltransferase</fullName>
    </submittedName>
</protein>
<sequence length="308" mass="32480">MTAQPLAALLQALADRQYRFTTPTPSTCRRMADKPIARAPGLRDIFGWSRAFVTADLEPALLSLLQEANALAQDDGGRWRCTLRVSDVHGRLFLHSAFPATAPDAVFLGPDSYRFADLIAAELASGGQIRTILDVGTGAGVSGLVAELSAPGARVILGDINPKALDLARINAAHAGVDFEARHAAGLDGAPQDLDVIVSNPPYVAGESGRAYKDGGDLHGARLSLDWAIAGMGHLAPGGRFILYTGSTILDGGADPFRHALARAVEAQGLALRYRELDPDIFSGELRRPAYADAERIAAVGAVITRPT</sequence>
<dbReference type="CDD" id="cd02440">
    <property type="entry name" value="AdoMet_MTases"/>
    <property type="match status" value="1"/>
</dbReference>
<keyword evidence="1 4" id="KW-0489">Methyltransferase</keyword>
<name>A0ABS0SXI1_9CAUL</name>
<evidence type="ECO:0000259" key="3">
    <source>
        <dbReference type="Pfam" id="PF05175"/>
    </source>
</evidence>
<reference evidence="4 5" key="1">
    <citation type="submission" date="2020-11" db="EMBL/GenBank/DDBJ databases">
        <title>genome sequence of strain KACC 18849.</title>
        <authorList>
            <person name="Gao J."/>
            <person name="Zhang X."/>
        </authorList>
    </citation>
    <scope>NUCLEOTIDE SEQUENCE [LARGE SCALE GENOMIC DNA]</scope>
    <source>
        <strain evidence="4 5">KACC 18849</strain>
    </source>
</reference>
<accession>A0ABS0SXI1</accession>
<dbReference type="SUPFAM" id="SSF53335">
    <property type="entry name" value="S-adenosyl-L-methionine-dependent methyltransferases"/>
    <property type="match status" value="1"/>
</dbReference>
<evidence type="ECO:0000256" key="2">
    <source>
        <dbReference type="ARBA" id="ARBA00022691"/>
    </source>
</evidence>
<dbReference type="Proteomes" id="UP000639859">
    <property type="component" value="Unassembled WGS sequence"/>
</dbReference>